<keyword evidence="4" id="KW-1185">Reference proteome</keyword>
<dbReference type="InterPro" id="IPR056362">
    <property type="entry name" value="AtuA-like_ferredoxin_dom"/>
</dbReference>
<feature type="domain" description="AtuA-like ferredoxin-fold" evidence="2">
    <location>
        <begin position="539"/>
        <end position="636"/>
    </location>
</feature>
<evidence type="ECO:0000313" key="4">
    <source>
        <dbReference type="Proteomes" id="UP000256645"/>
    </source>
</evidence>
<evidence type="ECO:0000313" key="3">
    <source>
        <dbReference type="EMBL" id="RDW66386.1"/>
    </source>
</evidence>
<dbReference type="InterPro" id="IPR010839">
    <property type="entry name" value="AtuA_N"/>
</dbReference>
<evidence type="ECO:0000259" key="2">
    <source>
        <dbReference type="Pfam" id="PF23544"/>
    </source>
</evidence>
<dbReference type="AlphaFoldDB" id="A0A3D8QX66"/>
<name>A0A3D8QX66_9HELO</name>
<gene>
    <name evidence="3" type="ORF">BP6252_10021</name>
</gene>
<sequence>MSSQGKRPIRIAGASGSASDRRHAFTTFAANHTSDPVDVIMGDWMSEANMTSQAAKSAGEIAYEPTFLEALAPALKDIARHQIKIVVNAGASDPKALRGAVNDLLLSQGLASQLKIAYISGDDVLPVIQTSLQSSKNDLLNNTRLPSGMSPKEAWVENVPGIQDTINSLFSVHEFQNLCNGERLRDWDFRGDIVGAQAYLGGMGIAAALRSGADIVLAGRVSDASPVIGAVVWWHAWEENEEMWLDKMANAFVAGHLIECSNYVTGGNCTIFKELEAGGGWRDIGYPIAEVGSRGEVVITKQRGTNGVVNTDTCKAQLLYEIQGPCDVTAILDQISFEQIGTNRVRLHGVKGAPPPPTTKIGITARGGYQAEVHWFLVGLDTATKARMLELQVREALSLVGPLTRFHVLNFTLNGTAAEDATDQTSATVDFRVFAQARNVADIAPDKFLRPIIDLIMCSYPGATFHLDFRQGIPKPVQEYFVTLLPQDMLEHKVHLWDGRDLLMSPPTHTKLWPRQQPSINAAEHLLRTDWGETVTGPLGWLVHARSGDKGSNANVGFWVRHSDEYDWLRWLLSTDRMKALLAKEYNGKKIDRFELPNLSAVHFLLHDHLDRGVSCTSTYDFLGKNVGEFLRSRHVELPVRFLNRGKL</sequence>
<reference evidence="3 4" key="1">
    <citation type="journal article" date="2018" name="IMA Fungus">
        <title>IMA Genome-F 9: Draft genome sequence of Annulohypoxylon stygium, Aspergillus mulundensis, Berkeleyomyces basicola (syn. Thielaviopsis basicola), Ceratocystis smalleyi, two Cercospora beticola strains, Coleophoma cylindrospora, Fusarium fracticaudum, Phialophora cf. hyalina, and Morchella septimelata.</title>
        <authorList>
            <person name="Wingfield B.D."/>
            <person name="Bills G.F."/>
            <person name="Dong Y."/>
            <person name="Huang W."/>
            <person name="Nel W.J."/>
            <person name="Swalarsk-Parry B.S."/>
            <person name="Vaghefi N."/>
            <person name="Wilken P.M."/>
            <person name="An Z."/>
            <person name="de Beer Z.W."/>
            <person name="De Vos L."/>
            <person name="Chen L."/>
            <person name="Duong T.A."/>
            <person name="Gao Y."/>
            <person name="Hammerbacher A."/>
            <person name="Kikkert J.R."/>
            <person name="Li Y."/>
            <person name="Li H."/>
            <person name="Li K."/>
            <person name="Li Q."/>
            <person name="Liu X."/>
            <person name="Ma X."/>
            <person name="Naidoo K."/>
            <person name="Pethybridge S.J."/>
            <person name="Sun J."/>
            <person name="Steenkamp E.T."/>
            <person name="van der Nest M.A."/>
            <person name="van Wyk S."/>
            <person name="Wingfield M.J."/>
            <person name="Xiong C."/>
            <person name="Yue Q."/>
            <person name="Zhang X."/>
        </authorList>
    </citation>
    <scope>NUCLEOTIDE SEQUENCE [LARGE SCALE GENOMIC DNA]</scope>
    <source>
        <strain evidence="3 4">BP6252</strain>
    </source>
</reference>
<dbReference type="PANTHER" id="PTHR47585:SF2">
    <property type="entry name" value="DUF1446 DOMAIN PROTEIN (AFU_ORTHOLOGUE AFUA_6G11420)"/>
    <property type="match status" value="1"/>
</dbReference>
<dbReference type="Proteomes" id="UP000256645">
    <property type="component" value="Unassembled WGS sequence"/>
</dbReference>
<evidence type="ECO:0000259" key="1">
    <source>
        <dbReference type="Pfam" id="PF07287"/>
    </source>
</evidence>
<dbReference type="PANTHER" id="PTHR47585">
    <property type="match status" value="1"/>
</dbReference>
<protein>
    <submittedName>
        <fullName evidence="3">DUF1446-containing protein</fullName>
    </submittedName>
</protein>
<dbReference type="Pfam" id="PF23544">
    <property type="entry name" value="AtuA_ferredoxin"/>
    <property type="match status" value="1"/>
</dbReference>
<organism evidence="3 4">
    <name type="scientific">Coleophoma cylindrospora</name>
    <dbReference type="NCBI Taxonomy" id="1849047"/>
    <lineage>
        <taxon>Eukaryota</taxon>
        <taxon>Fungi</taxon>
        <taxon>Dikarya</taxon>
        <taxon>Ascomycota</taxon>
        <taxon>Pezizomycotina</taxon>
        <taxon>Leotiomycetes</taxon>
        <taxon>Helotiales</taxon>
        <taxon>Dermateaceae</taxon>
        <taxon>Coleophoma</taxon>
    </lineage>
</organism>
<accession>A0A3D8QX66</accession>
<comment type="caution">
    <text evidence="3">The sequence shown here is derived from an EMBL/GenBank/DDBJ whole genome shotgun (WGS) entry which is preliminary data.</text>
</comment>
<proteinExistence type="predicted"/>
<dbReference type="OrthoDB" id="10265871at2759"/>
<dbReference type="EMBL" id="PDLM01000011">
    <property type="protein sequence ID" value="RDW66386.1"/>
    <property type="molecule type" value="Genomic_DNA"/>
</dbReference>
<feature type="domain" description="Acyclic terpene utilisation N-terminal" evidence="1">
    <location>
        <begin position="9"/>
        <end position="496"/>
    </location>
</feature>
<dbReference type="Pfam" id="PF07287">
    <property type="entry name" value="AtuA"/>
    <property type="match status" value="1"/>
</dbReference>